<comment type="caution">
    <text evidence="1">The sequence shown here is derived from an EMBL/GenBank/DDBJ whole genome shotgun (WGS) entry which is preliminary data.</text>
</comment>
<evidence type="ECO:0000313" key="1">
    <source>
        <dbReference type="EMBL" id="KAL1246334.1"/>
    </source>
</evidence>
<keyword evidence="2" id="KW-1185">Reference proteome</keyword>
<reference evidence="1 2" key="1">
    <citation type="submission" date="2024-07" db="EMBL/GenBank/DDBJ databases">
        <title>Enhanced genomic and transcriptomic resources for Trichinella pseudospiralis and T. spiralis underpin the discovery of pronounced molecular differences between stages and species.</title>
        <authorList>
            <person name="Pasi K.K."/>
            <person name="La Rosa G."/>
            <person name="Gomez-Morales M.A."/>
            <person name="Tosini F."/>
            <person name="Sumanam S."/>
            <person name="Young N.D."/>
            <person name="Chang B.C."/>
            <person name="Robin G.B."/>
        </authorList>
    </citation>
    <scope>NUCLEOTIDE SEQUENCE [LARGE SCALE GENOMIC DNA]</scope>
    <source>
        <strain evidence="1">ISS534</strain>
    </source>
</reference>
<organism evidence="1 2">
    <name type="scientific">Trichinella spiralis</name>
    <name type="common">Trichina worm</name>
    <dbReference type="NCBI Taxonomy" id="6334"/>
    <lineage>
        <taxon>Eukaryota</taxon>
        <taxon>Metazoa</taxon>
        <taxon>Ecdysozoa</taxon>
        <taxon>Nematoda</taxon>
        <taxon>Enoplea</taxon>
        <taxon>Dorylaimia</taxon>
        <taxon>Trichinellida</taxon>
        <taxon>Trichinellidae</taxon>
        <taxon>Trichinella</taxon>
    </lineage>
</organism>
<evidence type="ECO:0000313" key="2">
    <source>
        <dbReference type="Proteomes" id="UP001558632"/>
    </source>
</evidence>
<name>A0ABR3L0E2_TRISP</name>
<proteinExistence type="predicted"/>
<feature type="non-terminal residue" evidence="1">
    <location>
        <position position="1"/>
    </location>
</feature>
<keyword evidence="1" id="KW-0808">Transferase</keyword>
<gene>
    <name evidence="1" type="ORF">TSPI_02166</name>
</gene>
<dbReference type="GO" id="GO:0016301">
    <property type="term" value="F:kinase activity"/>
    <property type="evidence" value="ECO:0007669"/>
    <property type="project" value="UniProtKB-KW"/>
</dbReference>
<accession>A0ABR3L0E2</accession>
<dbReference type="EMBL" id="JBEUSY010000012">
    <property type="protein sequence ID" value="KAL1246334.1"/>
    <property type="molecule type" value="Genomic_DNA"/>
</dbReference>
<sequence length="512" mass="58546">NADSMTEAVDLSTLWSKIRTILYATDGDVKELVQACEQFKTLFESQANSDGHVQTSISIIDVAVGFEKFFNVSRFNEEFLRCIQSLLLPLTMNAAGGEIVKLFKYLVDRIYDLRFECKQAMLLKIVSELMTTSRVILCFADSLMYLLVQNAVHGFLLSEHFGIIFGNLLRCFGLLIPIVGMPDDFFQILLRLLVVLQPRADKKKQSDRLIRVGREFGDQLFNSMISIFSTEERQWNQHTEFLQFLDIVYVPMLTSIAVLMLHSSEGRRSAIADLATRSIAQLHELLPAGDKNPNLTLLYPDIETILDLIKQIVVHKDRCLSAVHISALIGPNGILPKLRFHQEAAIVRLTMEIYRSLLLLKGDLCSIMSYRMIVGELVVSLEMLACRGEVEGLDQQPLKIEFDNIWNGQLEPDVQLSELKFILHFNASLLMLVCRNEAFRWISIANVPDIYSILTGNSLLSSKWLTVFFPSVHYALLMLLRIYCTSYRHFSSEEILCMLRKQGTYNFMIMWK</sequence>
<keyword evidence="1" id="KW-0418">Kinase</keyword>
<protein>
    <submittedName>
        <fullName evidence="1">Serine/threonine-protein kinase</fullName>
    </submittedName>
</protein>
<dbReference type="Proteomes" id="UP001558632">
    <property type="component" value="Unassembled WGS sequence"/>
</dbReference>